<dbReference type="SMART" id="SM01406">
    <property type="entry name" value="PAPA-1"/>
    <property type="match status" value="1"/>
</dbReference>
<feature type="region of interest" description="Disordered" evidence="1">
    <location>
        <begin position="264"/>
        <end position="297"/>
    </location>
</feature>
<reference evidence="4" key="2">
    <citation type="submission" date="2020-04" db="EMBL/GenBank/DDBJ databases">
        <authorList>
            <consortium name="NCBI Genome Project"/>
        </authorList>
    </citation>
    <scope>NUCLEOTIDE SEQUENCE</scope>
    <source>
        <strain evidence="4">CBS 342.82</strain>
    </source>
</reference>
<dbReference type="AlphaFoldDB" id="A0A6J3M959"/>
<keyword evidence="3" id="KW-1185">Reference proteome</keyword>
<evidence type="ECO:0000313" key="3">
    <source>
        <dbReference type="Proteomes" id="UP000504637"/>
    </source>
</evidence>
<dbReference type="RefSeq" id="XP_033461622.1">
    <property type="nucleotide sequence ID" value="XM_033608417.1"/>
</dbReference>
<dbReference type="PANTHER" id="PTHR21561">
    <property type="entry name" value="INO80 COMPLEX SUBUNIT B"/>
    <property type="match status" value="1"/>
</dbReference>
<feature type="region of interest" description="Disordered" evidence="1">
    <location>
        <begin position="1"/>
        <end position="190"/>
    </location>
</feature>
<gene>
    <name evidence="4" type="ORF">K489DRAFT_430520</name>
</gene>
<dbReference type="Pfam" id="PF04795">
    <property type="entry name" value="PAPA-1"/>
    <property type="match status" value="1"/>
</dbReference>
<feature type="region of interest" description="Disordered" evidence="1">
    <location>
        <begin position="204"/>
        <end position="236"/>
    </location>
</feature>
<reference evidence="4" key="1">
    <citation type="submission" date="2020-01" db="EMBL/GenBank/DDBJ databases">
        <authorList>
            <consortium name="DOE Joint Genome Institute"/>
            <person name="Haridas S."/>
            <person name="Albert R."/>
            <person name="Binder M."/>
            <person name="Bloem J."/>
            <person name="Labutti K."/>
            <person name="Salamov A."/>
            <person name="Andreopoulos B."/>
            <person name="Baker S.E."/>
            <person name="Barry K."/>
            <person name="Bills G."/>
            <person name="Bluhm B.H."/>
            <person name="Cannon C."/>
            <person name="Castanera R."/>
            <person name="Culley D.E."/>
            <person name="Daum C."/>
            <person name="Ezra D."/>
            <person name="Gonzalez J.B."/>
            <person name="Henrissat B."/>
            <person name="Kuo A."/>
            <person name="Liang C."/>
            <person name="Lipzen A."/>
            <person name="Lutzoni F."/>
            <person name="Magnuson J."/>
            <person name="Mondo S."/>
            <person name="Nolan M."/>
            <person name="Ohm R."/>
            <person name="Pangilinan J."/>
            <person name="Park H.-J."/>
            <person name="Ramirez L."/>
            <person name="Alfaro M."/>
            <person name="Sun H."/>
            <person name="Tritt A."/>
            <person name="Yoshinaga Y."/>
            <person name="Zwiers L.-H."/>
            <person name="Turgeon B.G."/>
            <person name="Goodwin S.B."/>
            <person name="Spatafora J.W."/>
            <person name="Crous P.W."/>
            <person name="Grigoriev I.V."/>
        </authorList>
    </citation>
    <scope>NUCLEOTIDE SEQUENCE</scope>
    <source>
        <strain evidence="4">CBS 342.82</strain>
    </source>
</reference>
<dbReference type="GO" id="GO:0006338">
    <property type="term" value="P:chromatin remodeling"/>
    <property type="evidence" value="ECO:0007669"/>
    <property type="project" value="InterPro"/>
</dbReference>
<dbReference type="GeneID" id="54366217"/>
<reference evidence="4" key="3">
    <citation type="submission" date="2025-08" db="UniProtKB">
        <authorList>
            <consortium name="RefSeq"/>
        </authorList>
    </citation>
    <scope>IDENTIFICATION</scope>
    <source>
        <strain evidence="4">CBS 342.82</strain>
    </source>
</reference>
<dbReference type="InterPro" id="IPR029523">
    <property type="entry name" value="INO80B/Ies2"/>
</dbReference>
<feature type="compositionally biased region" description="Acidic residues" evidence="1">
    <location>
        <begin position="112"/>
        <end position="166"/>
    </location>
</feature>
<protein>
    <recommendedName>
        <fullName evidence="2">INO80 complex subunit B-like conserved region domain-containing protein</fullName>
    </recommendedName>
</protein>
<organism evidence="4">
    <name type="scientific">Dissoconium aciculare CBS 342.82</name>
    <dbReference type="NCBI Taxonomy" id="1314786"/>
    <lineage>
        <taxon>Eukaryota</taxon>
        <taxon>Fungi</taxon>
        <taxon>Dikarya</taxon>
        <taxon>Ascomycota</taxon>
        <taxon>Pezizomycotina</taxon>
        <taxon>Dothideomycetes</taxon>
        <taxon>Dothideomycetidae</taxon>
        <taxon>Mycosphaerellales</taxon>
        <taxon>Dissoconiaceae</taxon>
        <taxon>Dissoconium</taxon>
    </lineage>
</organism>
<dbReference type="InterPro" id="IPR006880">
    <property type="entry name" value="INO80B_C"/>
</dbReference>
<dbReference type="Proteomes" id="UP000504637">
    <property type="component" value="Unplaced"/>
</dbReference>
<feature type="compositionally biased region" description="Basic and acidic residues" evidence="1">
    <location>
        <begin position="208"/>
        <end position="236"/>
    </location>
</feature>
<feature type="compositionally biased region" description="Acidic residues" evidence="1">
    <location>
        <begin position="29"/>
        <end position="70"/>
    </location>
</feature>
<feature type="domain" description="INO80 complex subunit B-like conserved region" evidence="2">
    <location>
        <begin position="212"/>
        <end position="325"/>
    </location>
</feature>
<dbReference type="PANTHER" id="PTHR21561:SF12">
    <property type="entry name" value="INO80 COMPLEX SUBUNIT B"/>
    <property type="match status" value="1"/>
</dbReference>
<dbReference type="GO" id="GO:0031011">
    <property type="term" value="C:Ino80 complex"/>
    <property type="evidence" value="ECO:0007669"/>
    <property type="project" value="InterPro"/>
</dbReference>
<dbReference type="OrthoDB" id="2021186at2759"/>
<evidence type="ECO:0000313" key="4">
    <source>
        <dbReference type="RefSeq" id="XP_033461622.1"/>
    </source>
</evidence>
<evidence type="ECO:0000259" key="2">
    <source>
        <dbReference type="SMART" id="SM01406"/>
    </source>
</evidence>
<evidence type="ECO:0000256" key="1">
    <source>
        <dbReference type="SAM" id="MobiDB-lite"/>
    </source>
</evidence>
<accession>A0A6J3M959</accession>
<proteinExistence type="predicted"/>
<name>A0A6J3M959_9PEZI</name>
<sequence>MSDSDATPAPQAQRRGARSTRNPRTVVEPDTDDDLEDALGEEEEQDEDEDEEMGDSEEDADGEEDDDMDDIQVHPPPPIIRQVPAGKAGNNIVVSGPHVPGPVKSVERKEMDDDDDDDEELSELESINNEDEEEEDDEDEDEEEEDEEDGVDNANDDAAGEEDSDNDASRSATPDLTKLTKRQRGAYEDDQDIGLLALSNEAQKKKHLTAEEHAVRRAEMARRRKNLSEKRNEEEKLDTINKLLLKPASKKKTRAEIIAAQLKAARSAGSEKKSGTPGVDGSNAASGQDGLADGASAIYEEPSNPLFTRWISNSAGSRVAVPEEWLAGPVGEVFSLPANSTKTKSEVDTEKEDVEMKLVEEVA</sequence>